<name>A0A4Z2IMI0_9TELE</name>
<accession>A0A4Z2IMI0</accession>
<organism evidence="1 2">
    <name type="scientific">Liparis tanakae</name>
    <name type="common">Tanaka's snailfish</name>
    <dbReference type="NCBI Taxonomy" id="230148"/>
    <lineage>
        <taxon>Eukaryota</taxon>
        <taxon>Metazoa</taxon>
        <taxon>Chordata</taxon>
        <taxon>Craniata</taxon>
        <taxon>Vertebrata</taxon>
        <taxon>Euteleostomi</taxon>
        <taxon>Actinopterygii</taxon>
        <taxon>Neopterygii</taxon>
        <taxon>Teleostei</taxon>
        <taxon>Neoteleostei</taxon>
        <taxon>Acanthomorphata</taxon>
        <taxon>Eupercaria</taxon>
        <taxon>Perciformes</taxon>
        <taxon>Cottioidei</taxon>
        <taxon>Cottales</taxon>
        <taxon>Liparidae</taxon>
        <taxon>Liparis</taxon>
    </lineage>
</organism>
<dbReference type="AlphaFoldDB" id="A0A4Z2IMI0"/>
<dbReference type="Proteomes" id="UP000314294">
    <property type="component" value="Unassembled WGS sequence"/>
</dbReference>
<gene>
    <name evidence="1" type="ORF">EYF80_010495</name>
</gene>
<proteinExistence type="predicted"/>
<evidence type="ECO:0000313" key="1">
    <source>
        <dbReference type="EMBL" id="TNN79250.1"/>
    </source>
</evidence>
<reference evidence="1 2" key="1">
    <citation type="submission" date="2019-03" db="EMBL/GenBank/DDBJ databases">
        <title>First draft genome of Liparis tanakae, snailfish: a comprehensive survey of snailfish specific genes.</title>
        <authorList>
            <person name="Kim W."/>
            <person name="Song I."/>
            <person name="Jeong J.-H."/>
            <person name="Kim D."/>
            <person name="Kim S."/>
            <person name="Ryu S."/>
            <person name="Song J.Y."/>
            <person name="Lee S.K."/>
        </authorList>
    </citation>
    <scope>NUCLEOTIDE SEQUENCE [LARGE SCALE GENOMIC DNA]</scope>
    <source>
        <tissue evidence="1">Muscle</tissue>
    </source>
</reference>
<comment type="caution">
    <text evidence="1">The sequence shown here is derived from an EMBL/GenBank/DDBJ whole genome shotgun (WGS) entry which is preliminary data.</text>
</comment>
<sequence length="123" mass="13595">MAIYHPRTEERKAVRWEEEIAQHRRFRHDSIVYFLKAAGIDRWRVPAAAAPSRILRVSDRERGGRVLLCTVTVTAIPLDNSVGGQLDLQASLLTGTGAVVLAGCFPEASIDTRVLVWIAGSQD</sequence>
<keyword evidence="2" id="KW-1185">Reference proteome</keyword>
<dbReference type="EMBL" id="SRLO01000066">
    <property type="protein sequence ID" value="TNN79250.1"/>
    <property type="molecule type" value="Genomic_DNA"/>
</dbReference>
<evidence type="ECO:0000313" key="2">
    <source>
        <dbReference type="Proteomes" id="UP000314294"/>
    </source>
</evidence>
<protein>
    <submittedName>
        <fullName evidence="1">Uncharacterized protein</fullName>
    </submittedName>
</protein>